<dbReference type="Pfam" id="PF00171">
    <property type="entry name" value="Aldedh"/>
    <property type="match status" value="1"/>
</dbReference>
<dbReference type="PROSITE" id="PS00687">
    <property type="entry name" value="ALDEHYDE_DEHYDR_GLU"/>
    <property type="match status" value="1"/>
</dbReference>
<evidence type="ECO:0000256" key="3">
    <source>
        <dbReference type="PROSITE-ProRule" id="PRU10007"/>
    </source>
</evidence>
<comment type="similarity">
    <text evidence="1 4">Belongs to the aldehyde dehydrogenase family.</text>
</comment>
<keyword evidence="2 4" id="KW-0560">Oxidoreductase</keyword>
<dbReference type="InterPro" id="IPR016162">
    <property type="entry name" value="Ald_DH_N"/>
</dbReference>
<dbReference type="EMBL" id="QPMM01000002">
    <property type="protein sequence ID" value="RFS24970.1"/>
    <property type="molecule type" value="Genomic_DNA"/>
</dbReference>
<organism evidence="6 7">
    <name type="scientific">Chitinophaga silvatica</name>
    <dbReference type="NCBI Taxonomy" id="2282649"/>
    <lineage>
        <taxon>Bacteria</taxon>
        <taxon>Pseudomonadati</taxon>
        <taxon>Bacteroidota</taxon>
        <taxon>Chitinophagia</taxon>
        <taxon>Chitinophagales</taxon>
        <taxon>Chitinophagaceae</taxon>
        <taxon>Chitinophaga</taxon>
    </lineage>
</organism>
<dbReference type="Gene3D" id="3.40.605.10">
    <property type="entry name" value="Aldehyde Dehydrogenase, Chain A, domain 1"/>
    <property type="match status" value="1"/>
</dbReference>
<dbReference type="FunFam" id="3.40.309.10:FF:000009">
    <property type="entry name" value="Aldehyde dehydrogenase A"/>
    <property type="match status" value="1"/>
</dbReference>
<name>A0A3E1YEI5_9BACT</name>
<dbReference type="Gene3D" id="3.40.309.10">
    <property type="entry name" value="Aldehyde Dehydrogenase, Chain A, domain 2"/>
    <property type="match status" value="1"/>
</dbReference>
<reference evidence="6 7" key="1">
    <citation type="submission" date="2018-07" db="EMBL/GenBank/DDBJ databases">
        <title>Chitinophaga K2CV101002-2 sp. nov., isolated from a monsoon evergreen broad-leaved forest soil.</title>
        <authorList>
            <person name="Lv Y."/>
        </authorList>
    </citation>
    <scope>NUCLEOTIDE SEQUENCE [LARGE SCALE GENOMIC DNA]</scope>
    <source>
        <strain evidence="6 7">GDMCC 1.1288</strain>
    </source>
</reference>
<dbReference type="GO" id="GO:0016620">
    <property type="term" value="F:oxidoreductase activity, acting on the aldehyde or oxo group of donors, NAD or NADP as acceptor"/>
    <property type="evidence" value="ECO:0007669"/>
    <property type="project" value="InterPro"/>
</dbReference>
<dbReference type="InterPro" id="IPR015590">
    <property type="entry name" value="Aldehyde_DH_dom"/>
</dbReference>
<evidence type="ECO:0000256" key="1">
    <source>
        <dbReference type="ARBA" id="ARBA00009986"/>
    </source>
</evidence>
<dbReference type="PANTHER" id="PTHR11699">
    <property type="entry name" value="ALDEHYDE DEHYDROGENASE-RELATED"/>
    <property type="match status" value="1"/>
</dbReference>
<sequence>MRPNVNRSVNVFNPATGEYIKTIDSNWFNDPRDETLTIKTMHLSWLQTTLQERIQLMQNFGKQLETRKDKLANLLTDEVGKPLWQSVNEINGAISRVKWMTDNAEKFLSDEWVTHSDNMKERISYDPIGIVAVISAWNYPYLVGVNAFVAALLAGNTVLYKPSEYAMLTGMEIDRLMYYSGVGNNAFKLILGGSNVGEQLTSMPLDGYCFTGSYNSGLKVRKAVSDRLIPVQLEMGGKDPVYVMDDIQDIPKVAAAVADGAFYNNGQSCCAIERVYVHEAIYDEFLKSFLEVVKSWKLGYPKDENVYFGAITRKEQISILLAQVEDALKYGATLQLGGRKIAHAGNYFEPTVLTEVNHNMKVMMEESFGPIIGIMKVKDDSTAIKLMNDTEYGLTASVFSTSQERAESVLSKVNSGTAYWNCCDRVAPGLPWSGRKNSGFGGATLSHLGLRQFTKPRGWQLRSVEAL</sequence>
<dbReference type="InterPro" id="IPR016161">
    <property type="entry name" value="Ald_DH/histidinol_DH"/>
</dbReference>
<gene>
    <name evidence="6" type="ORF">DVR12_07215</name>
</gene>
<keyword evidence="7" id="KW-1185">Reference proteome</keyword>
<feature type="domain" description="Aldehyde dehydrogenase" evidence="5">
    <location>
        <begin position="7"/>
        <end position="455"/>
    </location>
</feature>
<dbReference type="InterPro" id="IPR016160">
    <property type="entry name" value="Ald_DH_CS_CYS"/>
</dbReference>
<accession>A0A3E1YEI5</accession>
<evidence type="ECO:0000313" key="6">
    <source>
        <dbReference type="EMBL" id="RFS24970.1"/>
    </source>
</evidence>
<proteinExistence type="inferred from homology"/>
<dbReference type="Proteomes" id="UP000260644">
    <property type="component" value="Unassembled WGS sequence"/>
</dbReference>
<evidence type="ECO:0000259" key="5">
    <source>
        <dbReference type="Pfam" id="PF00171"/>
    </source>
</evidence>
<evidence type="ECO:0000313" key="7">
    <source>
        <dbReference type="Proteomes" id="UP000260644"/>
    </source>
</evidence>
<evidence type="ECO:0000256" key="2">
    <source>
        <dbReference type="ARBA" id="ARBA00023002"/>
    </source>
</evidence>
<dbReference type="AlphaFoldDB" id="A0A3E1YEI5"/>
<evidence type="ECO:0000256" key="4">
    <source>
        <dbReference type="RuleBase" id="RU003345"/>
    </source>
</evidence>
<dbReference type="SUPFAM" id="SSF53720">
    <property type="entry name" value="ALDH-like"/>
    <property type="match status" value="1"/>
</dbReference>
<dbReference type="OrthoDB" id="629320at2"/>
<protein>
    <submittedName>
        <fullName evidence="6">Aldehyde dehydrogenase family protein</fullName>
    </submittedName>
</protein>
<comment type="caution">
    <text evidence="6">The sequence shown here is derived from an EMBL/GenBank/DDBJ whole genome shotgun (WGS) entry which is preliminary data.</text>
</comment>
<dbReference type="InterPro" id="IPR029510">
    <property type="entry name" value="Ald_DH_CS_GLU"/>
</dbReference>
<dbReference type="RefSeq" id="WP_116974964.1">
    <property type="nucleotide sequence ID" value="NZ_QPMM01000002.1"/>
</dbReference>
<dbReference type="PROSITE" id="PS00070">
    <property type="entry name" value="ALDEHYDE_DEHYDR_CYS"/>
    <property type="match status" value="1"/>
</dbReference>
<feature type="active site" evidence="3">
    <location>
        <position position="234"/>
    </location>
</feature>
<dbReference type="InterPro" id="IPR016163">
    <property type="entry name" value="Ald_DH_C"/>
</dbReference>